<feature type="transmembrane region" description="Helical" evidence="8">
    <location>
        <begin position="7"/>
        <end position="29"/>
    </location>
</feature>
<protein>
    <submittedName>
        <fullName evidence="9">DUF2029 domain-containing protein</fullName>
    </submittedName>
</protein>
<dbReference type="InterPro" id="IPR018584">
    <property type="entry name" value="GT87"/>
</dbReference>
<keyword evidence="10" id="KW-1185">Reference proteome</keyword>
<comment type="subcellular location">
    <subcellularLocation>
        <location evidence="1">Cell membrane</location>
        <topology evidence="1">Multi-pass membrane protein</topology>
    </subcellularLocation>
</comment>
<evidence type="ECO:0000256" key="1">
    <source>
        <dbReference type="ARBA" id="ARBA00004651"/>
    </source>
</evidence>
<feature type="transmembrane region" description="Helical" evidence="8">
    <location>
        <begin position="367"/>
        <end position="388"/>
    </location>
</feature>
<keyword evidence="6 8" id="KW-0472">Membrane</keyword>
<evidence type="ECO:0000256" key="3">
    <source>
        <dbReference type="ARBA" id="ARBA00022679"/>
    </source>
</evidence>
<sequence>MERKQLYARVTVVTLWVVVVAVALTLSVIRFNDAVSGLAVLGIDLRTFVDAADHARAGRSVYEAPEYTYLPFLAWILLLFPDFDAAIVPWTAASIASAWGAVTATVVALRGALKGWRAPLVWGLGLVTIMYNQVTVIQQWLGQTDFFLMLLLALAVLLASFRQSALSGVALALAALLKTWPAMIGLWLLRRGAPRRAWSVVAAVATGAVGLLVVALVSGPATLVEAFEKSLVISRLDLVPFSVWGIGGHLFTDSGNIEPLVEAPVLGAIISWALAIGVIALIALILWRPGDDSLSMWNLVAAVTLLLPLSHLSYRLLVLPLLWVWAAHALSDRRRWTSVVMVALLGLFWVVTFRLTPVNEVGGSSPWHYLLVMAVGIAAIAASVLAAARRTPQVSSSATQASDPAAVA</sequence>
<evidence type="ECO:0000256" key="7">
    <source>
        <dbReference type="ARBA" id="ARBA00024033"/>
    </source>
</evidence>
<evidence type="ECO:0000313" key="10">
    <source>
        <dbReference type="Proteomes" id="UP000543598"/>
    </source>
</evidence>
<feature type="transmembrane region" description="Helical" evidence="8">
    <location>
        <begin position="231"/>
        <end position="251"/>
    </location>
</feature>
<dbReference type="Proteomes" id="UP000543598">
    <property type="component" value="Unassembled WGS sequence"/>
</dbReference>
<name>A0A7Y2PYG2_9MICO</name>
<dbReference type="GO" id="GO:0016758">
    <property type="term" value="F:hexosyltransferase activity"/>
    <property type="evidence" value="ECO:0007669"/>
    <property type="project" value="InterPro"/>
</dbReference>
<evidence type="ECO:0000256" key="6">
    <source>
        <dbReference type="ARBA" id="ARBA00023136"/>
    </source>
</evidence>
<dbReference type="AlphaFoldDB" id="A0A7Y2PYG2"/>
<feature type="transmembrane region" description="Helical" evidence="8">
    <location>
        <begin position="197"/>
        <end position="219"/>
    </location>
</feature>
<dbReference type="RefSeq" id="WP_167037609.1">
    <property type="nucleotide sequence ID" value="NZ_BAAANA010000001.1"/>
</dbReference>
<dbReference type="Pfam" id="PF09594">
    <property type="entry name" value="GT87"/>
    <property type="match status" value="1"/>
</dbReference>
<dbReference type="GO" id="GO:0005886">
    <property type="term" value="C:plasma membrane"/>
    <property type="evidence" value="ECO:0007669"/>
    <property type="project" value="UniProtKB-SubCell"/>
</dbReference>
<keyword evidence="2" id="KW-1003">Cell membrane</keyword>
<accession>A0A7Y2PYG2</accession>
<proteinExistence type="inferred from homology"/>
<feature type="transmembrane region" description="Helical" evidence="8">
    <location>
        <begin position="87"/>
        <end position="109"/>
    </location>
</feature>
<keyword evidence="3" id="KW-0808">Transferase</keyword>
<evidence type="ECO:0000256" key="5">
    <source>
        <dbReference type="ARBA" id="ARBA00022989"/>
    </source>
</evidence>
<evidence type="ECO:0000313" key="9">
    <source>
        <dbReference type="EMBL" id="NNH03296.1"/>
    </source>
</evidence>
<evidence type="ECO:0000256" key="8">
    <source>
        <dbReference type="SAM" id="Phobius"/>
    </source>
</evidence>
<keyword evidence="4 8" id="KW-0812">Transmembrane</keyword>
<evidence type="ECO:0000256" key="4">
    <source>
        <dbReference type="ARBA" id="ARBA00022692"/>
    </source>
</evidence>
<feature type="transmembrane region" description="Helical" evidence="8">
    <location>
        <begin position="121"/>
        <end position="141"/>
    </location>
</feature>
<comment type="similarity">
    <text evidence="7">Belongs to the glycosyltransferase 87 family.</text>
</comment>
<gene>
    <name evidence="9" type="ORF">HLA99_05470</name>
</gene>
<feature type="transmembrane region" description="Helical" evidence="8">
    <location>
        <begin position="336"/>
        <end position="355"/>
    </location>
</feature>
<feature type="transmembrane region" description="Helical" evidence="8">
    <location>
        <begin position="299"/>
        <end position="324"/>
    </location>
</feature>
<organism evidence="9 10">
    <name type="scientific">Microbacterium ulmi</name>
    <dbReference type="NCBI Taxonomy" id="179095"/>
    <lineage>
        <taxon>Bacteria</taxon>
        <taxon>Bacillati</taxon>
        <taxon>Actinomycetota</taxon>
        <taxon>Actinomycetes</taxon>
        <taxon>Micrococcales</taxon>
        <taxon>Microbacteriaceae</taxon>
        <taxon>Microbacterium</taxon>
    </lineage>
</organism>
<comment type="caution">
    <text evidence="9">The sequence shown here is derived from an EMBL/GenBank/DDBJ whole genome shotgun (WGS) entry which is preliminary data.</text>
</comment>
<dbReference type="EMBL" id="JABEMB010000004">
    <property type="protein sequence ID" value="NNH03296.1"/>
    <property type="molecule type" value="Genomic_DNA"/>
</dbReference>
<feature type="transmembrane region" description="Helical" evidence="8">
    <location>
        <begin position="263"/>
        <end position="287"/>
    </location>
</feature>
<keyword evidence="5 8" id="KW-1133">Transmembrane helix</keyword>
<evidence type="ECO:0000256" key="2">
    <source>
        <dbReference type="ARBA" id="ARBA00022475"/>
    </source>
</evidence>
<reference evidence="9 10" key="1">
    <citation type="submission" date="2020-05" db="EMBL/GenBank/DDBJ databases">
        <title>MicrobeNet Type strains.</title>
        <authorList>
            <person name="Nicholson A.C."/>
        </authorList>
    </citation>
    <scope>NUCLEOTIDE SEQUENCE [LARGE SCALE GENOMIC DNA]</scope>
    <source>
        <strain evidence="9 10">JCM 14282</strain>
    </source>
</reference>